<dbReference type="AlphaFoldDB" id="A0AAX3RRW0"/>
<accession>A0AAX3RRW0</accession>
<dbReference type="EMBL" id="CP120576">
    <property type="protein sequence ID" value="WEY84805.1"/>
    <property type="molecule type" value="Genomic_DNA"/>
</dbReference>
<dbReference type="Proteomes" id="UP001214898">
    <property type="component" value="Chromosome"/>
</dbReference>
<sequence length="158" mass="18566">MNDYGKIFKKQLNNRLEFQLYSYNPDKEKYFDVIKKARTQEFKQVIINSEIMSAILYAVLTSDGVIMKINMSDNTDEDIIENINSIVNKLRSKPILFVKLQEELGLITESGSIDIMCIEIYKFKKHFKVYSNGIVFGDDLETFFIDFLKPVLEEYFNE</sequence>
<evidence type="ECO:0000313" key="2">
    <source>
        <dbReference type="Proteomes" id="UP001214898"/>
    </source>
</evidence>
<gene>
    <name evidence="1" type="ORF">P5633_21735</name>
</gene>
<proteinExistence type="predicted"/>
<name>A0AAX3RRW0_BACIU</name>
<reference evidence="1" key="1">
    <citation type="submission" date="2025-02" db="EMBL/GenBank/DDBJ databases">
        <title>Complete genome sequences of 52 Bacillus and Priestia strains isolated from West-African fermentations and 26 reference strains from the DSMZ collection.</title>
        <authorList>
            <person name="Wiedenbein E.S."/>
            <person name="Canoy T.S."/>
            <person name="Hui Y."/>
            <person name="Parkouda C."/>
            <person name="Dawende C."/>
            <person name="Ametefe E."/>
            <person name="Jespersen L."/>
            <person name="Nielsen D.S."/>
        </authorList>
    </citation>
    <scope>NUCLEOTIDE SEQUENCE</scope>
    <source>
        <strain evidence="1">PRO56</strain>
    </source>
</reference>
<evidence type="ECO:0000313" key="1">
    <source>
        <dbReference type="EMBL" id="WEY84805.1"/>
    </source>
</evidence>
<protein>
    <submittedName>
        <fullName evidence="1">Uncharacterized protein</fullName>
    </submittedName>
</protein>
<organism evidence="1 2">
    <name type="scientific">Bacillus subtilis</name>
    <dbReference type="NCBI Taxonomy" id="1423"/>
    <lineage>
        <taxon>Bacteria</taxon>
        <taxon>Bacillati</taxon>
        <taxon>Bacillota</taxon>
        <taxon>Bacilli</taxon>
        <taxon>Bacillales</taxon>
        <taxon>Bacillaceae</taxon>
        <taxon>Bacillus</taxon>
    </lineage>
</organism>